<accession>A0AAV0F223</accession>
<dbReference type="AlphaFoldDB" id="A0AAV0F223"/>
<dbReference type="Proteomes" id="UP001152523">
    <property type="component" value="Unassembled WGS sequence"/>
</dbReference>
<dbReference type="EMBL" id="CAMAPF010000956">
    <property type="protein sequence ID" value="CAH9129569.1"/>
    <property type="molecule type" value="Genomic_DNA"/>
</dbReference>
<gene>
    <name evidence="1" type="ORF">CEPIT_LOCUS29955</name>
</gene>
<organism evidence="1 2">
    <name type="scientific">Cuscuta epithymum</name>
    <dbReference type="NCBI Taxonomy" id="186058"/>
    <lineage>
        <taxon>Eukaryota</taxon>
        <taxon>Viridiplantae</taxon>
        <taxon>Streptophyta</taxon>
        <taxon>Embryophyta</taxon>
        <taxon>Tracheophyta</taxon>
        <taxon>Spermatophyta</taxon>
        <taxon>Magnoliopsida</taxon>
        <taxon>eudicotyledons</taxon>
        <taxon>Gunneridae</taxon>
        <taxon>Pentapetalae</taxon>
        <taxon>asterids</taxon>
        <taxon>lamiids</taxon>
        <taxon>Solanales</taxon>
        <taxon>Convolvulaceae</taxon>
        <taxon>Cuscuteae</taxon>
        <taxon>Cuscuta</taxon>
        <taxon>Cuscuta subgen. Cuscuta</taxon>
    </lineage>
</organism>
<evidence type="ECO:0000313" key="2">
    <source>
        <dbReference type="Proteomes" id="UP001152523"/>
    </source>
</evidence>
<protein>
    <submittedName>
        <fullName evidence="1">Uncharacterized protein</fullName>
    </submittedName>
</protein>
<comment type="caution">
    <text evidence="1">The sequence shown here is derived from an EMBL/GenBank/DDBJ whole genome shotgun (WGS) entry which is preliminary data.</text>
</comment>
<proteinExistence type="predicted"/>
<reference evidence="1" key="1">
    <citation type="submission" date="2022-07" db="EMBL/GenBank/DDBJ databases">
        <authorList>
            <person name="Macas J."/>
            <person name="Novak P."/>
            <person name="Neumann P."/>
        </authorList>
    </citation>
    <scope>NUCLEOTIDE SEQUENCE</scope>
</reference>
<sequence length="131" mass="14419">MIVKRSSAADMVAEAEILCQQSVSVQYIRVSKPVGNELELFDVETPDISTPPIEVESLSIEISRSESAVKCSTSIQTALKHASRKANYLPCIRSGSHTDIGARRSNEDEHVRIDDLSAHLGPLYRWPLPSS</sequence>
<evidence type="ECO:0000313" key="1">
    <source>
        <dbReference type="EMBL" id="CAH9129569.1"/>
    </source>
</evidence>
<feature type="non-terminal residue" evidence="1">
    <location>
        <position position="131"/>
    </location>
</feature>
<name>A0AAV0F223_9ASTE</name>
<keyword evidence="2" id="KW-1185">Reference proteome</keyword>